<dbReference type="GO" id="GO:0034463">
    <property type="term" value="P:90S preribosome assembly"/>
    <property type="evidence" value="ECO:0007669"/>
    <property type="project" value="EnsemblFungi"/>
</dbReference>
<evidence type="ECO:0000313" key="10">
    <source>
        <dbReference type="Proteomes" id="UP000019384"/>
    </source>
</evidence>
<evidence type="ECO:0000256" key="1">
    <source>
        <dbReference type="ARBA" id="ARBA00004604"/>
    </source>
</evidence>
<evidence type="ECO:0000259" key="8">
    <source>
        <dbReference type="PROSITE" id="PS50126"/>
    </source>
</evidence>
<evidence type="ECO:0000256" key="3">
    <source>
        <dbReference type="ARBA" id="ARBA00022553"/>
    </source>
</evidence>
<dbReference type="CDD" id="cd05693">
    <property type="entry name" value="S1_Rrp5_repeat_hs1_sc1"/>
    <property type="match status" value="1"/>
</dbReference>
<keyword evidence="5" id="KW-0539">Nucleus</keyword>
<keyword evidence="6" id="KW-0802">TPR repeat</keyword>
<proteinExistence type="predicted"/>
<dbReference type="FunFam" id="1.25.40.10:FF:000065">
    <property type="entry name" value="Programmed cell death 11"/>
    <property type="match status" value="1"/>
</dbReference>
<feature type="repeat" description="TPR" evidence="6">
    <location>
        <begin position="1561"/>
        <end position="1594"/>
    </location>
</feature>
<feature type="compositionally biased region" description="Polar residues" evidence="7">
    <location>
        <begin position="13"/>
        <end position="25"/>
    </location>
</feature>
<dbReference type="RefSeq" id="XP_022456498.1">
    <property type="nucleotide sequence ID" value="XM_022604984.1"/>
</dbReference>
<reference evidence="9" key="1">
    <citation type="submission" date="2013-12" db="EMBL/GenBank/DDBJ databases">
        <authorList>
            <person name="Genoscope - CEA"/>
        </authorList>
    </citation>
    <scope>NUCLEOTIDE SEQUENCE</scope>
    <source>
        <strain evidence="9">CBS 1993</strain>
    </source>
</reference>
<evidence type="ECO:0000256" key="7">
    <source>
        <dbReference type="SAM" id="MobiDB-lite"/>
    </source>
</evidence>
<dbReference type="FunFam" id="2.40.50.140:FF:000103">
    <property type="entry name" value="protein RRP5 homolog"/>
    <property type="match status" value="3"/>
</dbReference>
<dbReference type="Gene3D" id="1.25.40.10">
    <property type="entry name" value="Tetratricopeptide repeat domain"/>
    <property type="match status" value="1"/>
</dbReference>
<evidence type="ECO:0000313" key="9">
    <source>
        <dbReference type="EMBL" id="CDK24481.1"/>
    </source>
</evidence>
<dbReference type="InterPro" id="IPR011990">
    <property type="entry name" value="TPR-like_helical_dom_sf"/>
</dbReference>
<dbReference type="FunFam" id="2.40.50.140:FF:000155">
    <property type="entry name" value="rRNA biogenesis protein RRP5"/>
    <property type="match status" value="1"/>
</dbReference>
<feature type="domain" description="S1 motif" evidence="8">
    <location>
        <begin position="1146"/>
        <end position="1214"/>
    </location>
</feature>
<dbReference type="GO" id="GO:0042134">
    <property type="term" value="F:rRNA primary transcript binding"/>
    <property type="evidence" value="ECO:0007669"/>
    <property type="project" value="EnsemblFungi"/>
</dbReference>
<feature type="domain" description="S1 motif" evidence="8">
    <location>
        <begin position="101"/>
        <end position="208"/>
    </location>
</feature>
<feature type="region of interest" description="Disordered" evidence="7">
    <location>
        <begin position="143"/>
        <end position="171"/>
    </location>
</feature>
<evidence type="ECO:0000256" key="5">
    <source>
        <dbReference type="ARBA" id="ARBA00023242"/>
    </source>
</evidence>
<dbReference type="GO" id="GO:0034513">
    <property type="term" value="F:box H/ACA snoRNA binding"/>
    <property type="evidence" value="ECO:0007669"/>
    <property type="project" value="EnsemblFungi"/>
</dbReference>
<dbReference type="HOGENOM" id="CLU_000845_0_0_1"/>
<evidence type="ECO:0000256" key="2">
    <source>
        <dbReference type="ARBA" id="ARBA00022552"/>
    </source>
</evidence>
<dbReference type="SUPFAM" id="SSF48452">
    <property type="entry name" value="TPR-like"/>
    <property type="match status" value="1"/>
</dbReference>
<dbReference type="GO" id="GO:0000447">
    <property type="term" value="P:endonucleolytic cleavage in ITS1 to separate SSU-rRNA from 5.8S rRNA and LSU-rRNA from tricistronic rRNA transcript (SSU-rRNA, 5.8S rRNA, LSU-rRNA)"/>
    <property type="evidence" value="ECO:0007669"/>
    <property type="project" value="EnsemblFungi"/>
</dbReference>
<dbReference type="CDD" id="cd05706">
    <property type="entry name" value="S1_Rrp5_repeat_sc10"/>
    <property type="match status" value="1"/>
</dbReference>
<organism evidence="9 10">
    <name type="scientific">Kuraishia capsulata CBS 1993</name>
    <dbReference type="NCBI Taxonomy" id="1382522"/>
    <lineage>
        <taxon>Eukaryota</taxon>
        <taxon>Fungi</taxon>
        <taxon>Dikarya</taxon>
        <taxon>Ascomycota</taxon>
        <taxon>Saccharomycotina</taxon>
        <taxon>Pichiomycetes</taxon>
        <taxon>Pichiales</taxon>
        <taxon>Pichiaceae</taxon>
        <taxon>Kuraishia</taxon>
    </lineage>
</organism>
<feature type="domain" description="S1 motif" evidence="8">
    <location>
        <begin position="1059"/>
        <end position="1128"/>
    </location>
</feature>
<evidence type="ECO:0000256" key="4">
    <source>
        <dbReference type="ARBA" id="ARBA00022737"/>
    </source>
</evidence>
<name>W6MFS3_9ASCO</name>
<dbReference type="Gene3D" id="2.40.50.140">
    <property type="entry name" value="Nucleic acid-binding proteins"/>
    <property type="match status" value="10"/>
</dbReference>
<dbReference type="SMART" id="SM00316">
    <property type="entry name" value="S1"/>
    <property type="match status" value="13"/>
</dbReference>
<feature type="compositionally biased region" description="Acidic residues" evidence="7">
    <location>
        <begin position="1404"/>
        <end position="1413"/>
    </location>
</feature>
<dbReference type="GO" id="GO:0000464">
    <property type="term" value="P:endonucleolytic cleavage in ITS1 upstream of 5.8S rRNA from tricistronic rRNA transcript (SSU-rRNA, 5.8S rRNA, LSU-rRNA)"/>
    <property type="evidence" value="ECO:0007669"/>
    <property type="project" value="EnsemblFungi"/>
</dbReference>
<dbReference type="InterPro" id="IPR048059">
    <property type="entry name" value="Rrp5_S1_rpt_hs1_sc1"/>
</dbReference>
<reference evidence="9" key="2">
    <citation type="submission" date="2014-02" db="EMBL/GenBank/DDBJ databases">
        <title>Complete DNA sequence of /Kuraishia capsulata/ illustrates novel genomic features among budding yeasts (/Saccharomycotina/).</title>
        <authorList>
            <person name="Morales L."/>
            <person name="Noel B."/>
            <person name="Porcel B."/>
            <person name="Marcet-Houben M."/>
            <person name="Hullo M-F."/>
            <person name="Sacerdot C."/>
            <person name="Tekaia F."/>
            <person name="Leh-Louis V."/>
            <person name="Despons L."/>
            <person name="Khanna V."/>
            <person name="Aury J-M."/>
            <person name="Barbe V."/>
            <person name="Couloux A."/>
            <person name="Labadie K."/>
            <person name="Pelletier E."/>
            <person name="Souciet J-L."/>
            <person name="Boekhout T."/>
            <person name="Gabaldon T."/>
            <person name="Wincker P."/>
            <person name="Dujon B."/>
        </authorList>
    </citation>
    <scope>NUCLEOTIDE SEQUENCE</scope>
    <source>
        <strain evidence="9">CBS 1993</strain>
    </source>
</reference>
<accession>W6MFS3</accession>
<dbReference type="GO" id="GO:0000480">
    <property type="term" value="P:endonucleolytic cleavage in 5'-ETS of tricistronic rRNA transcript (SSU-rRNA, 5.8S rRNA, LSU-rRNA)"/>
    <property type="evidence" value="ECO:0007669"/>
    <property type="project" value="EnsemblFungi"/>
</dbReference>
<dbReference type="PROSITE" id="PS50005">
    <property type="entry name" value="TPR"/>
    <property type="match status" value="1"/>
</dbReference>
<dbReference type="GeneID" id="34517886"/>
<dbReference type="InterPro" id="IPR012340">
    <property type="entry name" value="NA-bd_OB-fold"/>
</dbReference>
<gene>
    <name evidence="9" type="ORF">KUCA_T00000444001</name>
</gene>
<dbReference type="InterPro" id="IPR048058">
    <property type="entry name" value="Rrp5_S1_rpt_hs11_sc8"/>
</dbReference>
<dbReference type="InterPro" id="IPR003029">
    <property type="entry name" value="S1_domain"/>
</dbReference>
<feature type="compositionally biased region" description="Acidic residues" evidence="7">
    <location>
        <begin position="1340"/>
        <end position="1361"/>
    </location>
</feature>
<feature type="domain" description="S1 motif" evidence="8">
    <location>
        <begin position="224"/>
        <end position="289"/>
    </location>
</feature>
<dbReference type="SMART" id="SM00386">
    <property type="entry name" value="HAT"/>
    <property type="match status" value="6"/>
</dbReference>
<dbReference type="GO" id="GO:0000472">
    <property type="term" value="P:endonucleolytic cleavage to generate mature 5'-end of SSU-rRNA from (SSU-rRNA, 5.8S rRNA, LSU-rRNA)"/>
    <property type="evidence" value="ECO:0007669"/>
    <property type="project" value="EnsemblFungi"/>
</dbReference>
<keyword evidence="2" id="KW-0698">rRNA processing</keyword>
<dbReference type="SUPFAM" id="SSF50249">
    <property type="entry name" value="Nucleic acid-binding proteins"/>
    <property type="match status" value="11"/>
</dbReference>
<dbReference type="PANTHER" id="PTHR23270:SF10">
    <property type="entry name" value="PROTEIN RRP5 HOMOLOG"/>
    <property type="match status" value="1"/>
</dbReference>
<dbReference type="PROSITE" id="PS50126">
    <property type="entry name" value="S1"/>
    <property type="match status" value="11"/>
</dbReference>
<feature type="region of interest" description="Disordered" evidence="7">
    <location>
        <begin position="1323"/>
        <end position="1389"/>
    </location>
</feature>
<dbReference type="InterPro" id="IPR019734">
    <property type="entry name" value="TPR_rpt"/>
</dbReference>
<feature type="domain" description="S1 motif" evidence="8">
    <location>
        <begin position="770"/>
        <end position="839"/>
    </location>
</feature>
<dbReference type="STRING" id="1382522.W6MFS3"/>
<dbReference type="InterPro" id="IPR055430">
    <property type="entry name" value="HAT_Syf1_CNRKL1_C"/>
</dbReference>
<sequence length="1702" mass="189028">MSVSQKRKRSDSQTESKTSIDSTEISFPRGGGSVLTALEVKEISNEATRDVLFESKKQHQASAGVVKKRKGTKGTAVKVATVEKEKDVTVDHLDFKTLVPGSQVLGQIVQINKMDLVISIADNLVGFVPITSISQEITEQLEALQESVESSDEDSEEEEDNEEEEPDKKNFPNLSEIFQLGQWLRATVITNETKTKKKSKKRLELSIEPSIVNSNVAEDDITQGAIIQVSVKSVEDHGVILNTGKGTNGFISKKELDAGLVNIQDLHPGSVILVSIASINSRTITCKIPHGQLKKQGSVSTIDSITSIIPGMLVDALITGLKKDGIVAKVFGLADSSIGMTHLGVYDFSKLKEKHQIGSKIKARVIASFVLRGEAKLILSTLPHVLFLNKESWDKETKSAPLESYPIGKVVDVTIIGKDGTYIYTQVEGSLLGQVHYSRVSAKADLDMDFKIGSEHKARVLGYSWADNALTLTLDKKQIEQKYLRVQDIPIGEAVVGEVVRLITDNGLILKIFDDFEAFVPRSHMSDIKLIYPERKFKIGSMVKARVLKLMYKRGKASILCTLKKSLVVTEDEDIVASFEDAQIGKRTPATVERMQPNGCIVAMFGQMKAFLPNSEISETFVKRPEDHLRLGQTIRVRIISSDSEAKRTVVSCRISDSLSQTQLSAIEEMIPGKSVIKVSVVEKEKDNAIVEMEDSGLRGIIAFGHLSDKNYEQNRALLKKTEIGSTLEAVVLMKDRKSRILTLSAKESLVKAAKEGLLPASFEEISIAPTTLHGFVSGITNSGVFVAFANKLTGLVLPKYASDKFVDNLNSLFYVSQSVSCHVIRTDIENKRFLLSLKSKETDKDSEPAINPVDSKVKTISEFVPGLITKAQIKGIKATQLNVQLADNQQGRIDVTQLFDSYDDIKNPKRPTDQFKKGDVIDVKIIGFHDTRNHKFLPVTNRKTKQVVLELSAKKSDLGLGAVKPLTLSNVKEGEKHLVFINNSARGFLWAGISPVIKGKLSLMDLCDDASLLENLEEEFPVGCALMATIKEIEVENATVTFSARSKPIHSIADISVGDVVPAKVLKTRESYLLIQLCDTVNAISFITDALNDYSEKLDSVFSTNDICAAKVLEIDSDSSKVYVSVRTQDTKDKLITSLEDVKRGDVLRGFVKAVTDKGVLIALGRNIHAFVKVSDLSDSYIKEWKKTFHVHDPVQGKIIEAKEESRILMTLKDSEVNGELNTLKRFEDVEVGEIYEGSVRRITDFGVFVKLDGTLNITGLCHHSEISDKKISSIESVFGEGDRVKVKLLAKDDAKKQLSLGMKASYFIDEVAADEDIEMEDNAVESSEQSEEEKVGDNDSEDELMEEAYAEQESGESDSESDKEVSKESAGPEAQVKSQGGLSTNGFDWTASILDQTMANDESSDEEDMDDEKPQKKKRRASVVKDKTAEMNTRAPQSVSDFERLLIGNPNSSILWMNYMSFQLQLSEIEKAREIGSRALNTINYREEQEKLNIWIALLNLENSFGSDETLEDTFKRACQYMDSFTIHQKLVGIFSISERNDKAEELLKTMTKKFGSEVSVWVSYASFLLDAGRHDDAREVLARALQVLPKRSHIETVRKFAQLEFSKGDSEQGRSLFEGLITDAAKRIDLWNVYIDQEIKRGEKAKAEMLFERVLNRKLSRTQAKFFFNKWLNLEEDKGDDKGAEYVKAKAAEYAQNNQ</sequence>
<feature type="compositionally biased region" description="Acidic residues" evidence="7">
    <location>
        <begin position="149"/>
        <end position="165"/>
    </location>
</feature>
<keyword evidence="3" id="KW-0597">Phosphoprotein</keyword>
<dbReference type="EMBL" id="HG793125">
    <property type="protein sequence ID" value="CDK24481.1"/>
    <property type="molecule type" value="Genomic_DNA"/>
</dbReference>
<dbReference type="GO" id="GO:0034512">
    <property type="term" value="F:box C/D sno(s)RNA binding"/>
    <property type="evidence" value="ECO:0007669"/>
    <property type="project" value="EnsemblFungi"/>
</dbReference>
<feature type="compositionally biased region" description="Acidic residues" evidence="7">
    <location>
        <begin position="1323"/>
        <end position="1333"/>
    </location>
</feature>
<feature type="region of interest" description="Disordered" evidence="7">
    <location>
        <begin position="1401"/>
        <end position="1437"/>
    </location>
</feature>
<feature type="domain" description="S1 motif" evidence="8">
    <location>
        <begin position="1234"/>
        <end position="1305"/>
    </location>
</feature>
<dbReference type="GO" id="GO:0034511">
    <property type="term" value="F:U3 snoRNA binding"/>
    <property type="evidence" value="ECO:0007669"/>
    <property type="project" value="EnsemblFungi"/>
</dbReference>
<feature type="domain" description="S1 motif" evidence="8">
    <location>
        <begin position="867"/>
        <end position="943"/>
    </location>
</feature>
<dbReference type="InterPro" id="IPR003107">
    <property type="entry name" value="HAT"/>
</dbReference>
<dbReference type="Proteomes" id="UP000019384">
    <property type="component" value="Unassembled WGS sequence"/>
</dbReference>
<keyword evidence="10" id="KW-1185">Reference proteome</keyword>
<feature type="domain" description="S1 motif" evidence="8">
    <location>
        <begin position="492"/>
        <end position="564"/>
    </location>
</feature>
<dbReference type="GO" id="GO:0032040">
    <property type="term" value="C:small-subunit processome"/>
    <property type="evidence" value="ECO:0007669"/>
    <property type="project" value="EnsemblFungi"/>
</dbReference>
<feature type="region of interest" description="Disordered" evidence="7">
    <location>
        <begin position="1"/>
        <end position="30"/>
    </location>
</feature>
<protein>
    <recommendedName>
        <fullName evidence="8">S1 motif domain-containing protein</fullName>
    </recommendedName>
</protein>
<dbReference type="CDD" id="cd05702">
    <property type="entry name" value="S1_Rrp5_repeat_hs11_sc8"/>
    <property type="match status" value="1"/>
</dbReference>
<feature type="domain" description="S1 motif" evidence="8">
    <location>
        <begin position="408"/>
        <end position="475"/>
    </location>
</feature>
<dbReference type="InterPro" id="IPR045209">
    <property type="entry name" value="Rrp5"/>
</dbReference>
<dbReference type="PANTHER" id="PTHR23270">
    <property type="entry name" value="PROGRAMMED CELL DEATH PROTEIN 11 PRE-RRNA PROCESSING PROTEIN RRP5"/>
    <property type="match status" value="1"/>
</dbReference>
<evidence type="ECO:0000256" key="6">
    <source>
        <dbReference type="PROSITE-ProRule" id="PRU00339"/>
    </source>
</evidence>
<dbReference type="Pfam" id="PF23231">
    <property type="entry name" value="HAT_Syf1_CNRKL1_C"/>
    <property type="match status" value="1"/>
</dbReference>
<dbReference type="OrthoDB" id="412781at2759"/>
<dbReference type="GO" id="GO:0008266">
    <property type="term" value="F:poly(U) RNA binding"/>
    <property type="evidence" value="ECO:0007669"/>
    <property type="project" value="EnsemblFungi"/>
</dbReference>
<feature type="domain" description="S1 motif" evidence="8">
    <location>
        <begin position="585"/>
        <end position="654"/>
    </location>
</feature>
<feature type="domain" description="S1 motif" evidence="8">
    <location>
        <begin position="668"/>
        <end position="747"/>
    </location>
</feature>
<comment type="subcellular location">
    <subcellularLocation>
        <location evidence="1">Nucleus</location>
        <location evidence="1">Nucleolus</location>
    </subcellularLocation>
</comment>
<feature type="compositionally biased region" description="Polar residues" evidence="7">
    <location>
        <begin position="1378"/>
        <end position="1389"/>
    </location>
</feature>
<keyword evidence="4" id="KW-0677">Repeat</keyword>
<dbReference type="Pfam" id="PF00575">
    <property type="entry name" value="S1"/>
    <property type="match status" value="4"/>
</dbReference>